<keyword evidence="6 8" id="KW-0539">Nucleus</keyword>
<feature type="region of interest" description="Disordered" evidence="9">
    <location>
        <begin position="16"/>
        <end position="41"/>
    </location>
</feature>
<dbReference type="Gene3D" id="3.10.20.90">
    <property type="entry name" value="Phosphatidylinositol 3-kinase Catalytic Subunit, Chain A, domain 1"/>
    <property type="match status" value="1"/>
</dbReference>
<keyword evidence="7 8" id="KW-0927">Auxin signaling pathway</keyword>
<dbReference type="PROSITE" id="PS51745">
    <property type="entry name" value="PB1"/>
    <property type="match status" value="1"/>
</dbReference>
<evidence type="ECO:0000256" key="2">
    <source>
        <dbReference type="ARBA" id="ARBA00006728"/>
    </source>
</evidence>
<evidence type="ECO:0000313" key="11">
    <source>
        <dbReference type="EMBL" id="CAI9114163.1"/>
    </source>
</evidence>
<dbReference type="InterPro" id="IPR053793">
    <property type="entry name" value="PB1-like"/>
</dbReference>
<name>A0AAV1E5H0_OLDCO</name>
<evidence type="ECO:0000256" key="5">
    <source>
        <dbReference type="ARBA" id="ARBA00023163"/>
    </source>
</evidence>
<evidence type="ECO:0000256" key="1">
    <source>
        <dbReference type="ARBA" id="ARBA00004123"/>
    </source>
</evidence>
<dbReference type="PANTHER" id="PTHR31734">
    <property type="entry name" value="AUXIN-RESPONSIVE PROTEIN IAA17"/>
    <property type="match status" value="1"/>
</dbReference>
<keyword evidence="4 8" id="KW-0805">Transcription regulation</keyword>
<evidence type="ECO:0000256" key="7">
    <source>
        <dbReference type="ARBA" id="ARBA00023294"/>
    </source>
</evidence>
<keyword evidence="12" id="KW-1185">Reference proteome</keyword>
<proteinExistence type="inferred from homology"/>
<dbReference type="PANTHER" id="PTHR31734:SF257">
    <property type="entry name" value="AUXIN-RESPONSIVE PROTEIN"/>
    <property type="match status" value="1"/>
</dbReference>
<comment type="subunit">
    <text evidence="8">Homodimers and heterodimers.</text>
</comment>
<comment type="function">
    <text evidence="8">Aux/IAA proteins are short-lived transcriptional factors that function as repressors of early auxin response genes at low auxin concentrations.</text>
</comment>
<evidence type="ECO:0000313" key="12">
    <source>
        <dbReference type="Proteomes" id="UP001161247"/>
    </source>
</evidence>
<dbReference type="AlphaFoldDB" id="A0AAV1E5H0"/>
<evidence type="ECO:0000256" key="9">
    <source>
        <dbReference type="SAM" id="MobiDB-lite"/>
    </source>
</evidence>
<comment type="subcellular location">
    <subcellularLocation>
        <location evidence="1 8">Nucleus</location>
    </subcellularLocation>
</comment>
<organism evidence="11 12">
    <name type="scientific">Oldenlandia corymbosa var. corymbosa</name>
    <dbReference type="NCBI Taxonomy" id="529605"/>
    <lineage>
        <taxon>Eukaryota</taxon>
        <taxon>Viridiplantae</taxon>
        <taxon>Streptophyta</taxon>
        <taxon>Embryophyta</taxon>
        <taxon>Tracheophyta</taxon>
        <taxon>Spermatophyta</taxon>
        <taxon>Magnoliopsida</taxon>
        <taxon>eudicotyledons</taxon>
        <taxon>Gunneridae</taxon>
        <taxon>Pentapetalae</taxon>
        <taxon>asterids</taxon>
        <taxon>lamiids</taxon>
        <taxon>Gentianales</taxon>
        <taxon>Rubiaceae</taxon>
        <taxon>Rubioideae</taxon>
        <taxon>Spermacoceae</taxon>
        <taxon>Hedyotis-Oldenlandia complex</taxon>
        <taxon>Oldenlandia</taxon>
    </lineage>
</organism>
<dbReference type="FunFam" id="3.10.20.90:FF:000078">
    <property type="entry name" value="Auxin-responsive protein"/>
    <property type="match status" value="1"/>
</dbReference>
<feature type="compositionally biased region" description="Polar residues" evidence="9">
    <location>
        <begin position="21"/>
        <end position="32"/>
    </location>
</feature>
<dbReference type="SUPFAM" id="SSF54277">
    <property type="entry name" value="CAD &amp; PB1 domains"/>
    <property type="match status" value="1"/>
</dbReference>
<protein>
    <recommendedName>
        <fullName evidence="8">Auxin-responsive protein</fullName>
    </recommendedName>
</protein>
<evidence type="ECO:0000256" key="8">
    <source>
        <dbReference type="RuleBase" id="RU004549"/>
    </source>
</evidence>
<evidence type="ECO:0000256" key="4">
    <source>
        <dbReference type="ARBA" id="ARBA00023015"/>
    </source>
</evidence>
<keyword evidence="3 8" id="KW-0678">Repressor</keyword>
<dbReference type="Proteomes" id="UP001161247">
    <property type="component" value="Chromosome 7"/>
</dbReference>
<dbReference type="GO" id="GO:0006355">
    <property type="term" value="P:regulation of DNA-templated transcription"/>
    <property type="evidence" value="ECO:0007669"/>
    <property type="project" value="InterPro"/>
</dbReference>
<keyword evidence="5 8" id="KW-0804">Transcription</keyword>
<gene>
    <name evidence="11" type="ORF">OLC1_LOCUS20999</name>
</gene>
<reference evidence="11" key="1">
    <citation type="submission" date="2023-03" db="EMBL/GenBank/DDBJ databases">
        <authorList>
            <person name="Julca I."/>
        </authorList>
    </citation>
    <scope>NUCLEOTIDE SEQUENCE</scope>
</reference>
<dbReference type="Pfam" id="PF02309">
    <property type="entry name" value="AUX_IAA"/>
    <property type="match status" value="1"/>
</dbReference>
<dbReference type="EMBL" id="OX459124">
    <property type="protein sequence ID" value="CAI9114163.1"/>
    <property type="molecule type" value="Genomic_DNA"/>
</dbReference>
<accession>A0AAV1E5H0</accession>
<dbReference type="InterPro" id="IPR003311">
    <property type="entry name" value="AUX_IAA"/>
</dbReference>
<evidence type="ECO:0000256" key="6">
    <source>
        <dbReference type="ARBA" id="ARBA00023242"/>
    </source>
</evidence>
<dbReference type="GO" id="GO:0005634">
    <property type="term" value="C:nucleus"/>
    <property type="evidence" value="ECO:0007669"/>
    <property type="project" value="UniProtKB-SubCell"/>
</dbReference>
<comment type="similarity">
    <text evidence="2 8">Belongs to the Aux/IAA family.</text>
</comment>
<dbReference type="InterPro" id="IPR033389">
    <property type="entry name" value="AUX/IAA_dom"/>
</dbReference>
<dbReference type="GO" id="GO:0009734">
    <property type="term" value="P:auxin-activated signaling pathway"/>
    <property type="evidence" value="ECO:0007669"/>
    <property type="project" value="UniProtKB-UniRule"/>
</dbReference>
<sequence length="335" mass="35428">MSATIEQDYIGLSAAERSPDKISTASSTSSNLCPEDEKSSALNLKETELRLGLPGSESPERKDVVGPPSYGSGVALLFGKTCVSGAKRGFSDAIDGSGKWNLSINGGGSGKDVILFAPLGGESGGDGVKNFNTLQSCLPGTSLKEVSSGPDPVKPIEDKKIVSSSVKEHGIGAPASKARVVGWPPIGSFRKSTLATNLSKNNDAETKSGPSCLFVKVSMDGAPYLRKVDLKSYSNYSELSSALEMLFSCFTIGQCSAGELSEKEGLKEKGVVDDFRGSEHVLTYEDKDGDWMLVGDVPWEMFIGSCKRLRIMRGSEAIGLGEINNAVFPISFRSS</sequence>
<evidence type="ECO:0000259" key="10">
    <source>
        <dbReference type="PROSITE" id="PS51745"/>
    </source>
</evidence>
<feature type="domain" description="PB1" evidence="10">
    <location>
        <begin position="212"/>
        <end position="316"/>
    </location>
</feature>
<evidence type="ECO:0000256" key="3">
    <source>
        <dbReference type="ARBA" id="ARBA00022491"/>
    </source>
</evidence>